<protein>
    <submittedName>
        <fullName evidence="1">Uncharacterized protein</fullName>
    </submittedName>
</protein>
<dbReference type="AlphaFoldDB" id="A0A5J4G0S9"/>
<evidence type="ECO:0000313" key="1">
    <source>
        <dbReference type="EMBL" id="GEQ87144.1"/>
    </source>
</evidence>
<accession>A0A5J4G0S9</accession>
<dbReference type="Proteomes" id="UP000326994">
    <property type="component" value="Unassembled WGS sequence"/>
</dbReference>
<gene>
    <name evidence="1" type="ORF">ULMS_26520</name>
</gene>
<comment type="caution">
    <text evidence="1">The sequence shown here is derived from an EMBL/GenBank/DDBJ whole genome shotgun (WGS) entry which is preliminary data.</text>
</comment>
<proteinExistence type="predicted"/>
<sequence length="188" mass="20859">MKKTIILGVLVSLAFIQCDSKADKFAIGEGSLGAVTSETTVKQLDSIFTNDSIVALTPIKDAIGTQGEVELYEKGGKKLLLLSPDDENNPEATITNIRIFDERFKTDKGLSIKSTFKDVKDNYEIAGIQTSFDAVVLFLKDSDVYITIDKKELPENLRYDPSLTIETSQIPDSAKFKYFMIGWDGNEE</sequence>
<evidence type="ECO:0000313" key="2">
    <source>
        <dbReference type="Proteomes" id="UP000326994"/>
    </source>
</evidence>
<dbReference type="RefSeq" id="WP_151895056.1">
    <property type="nucleotide sequence ID" value="NZ_BKCF01000005.1"/>
</dbReference>
<dbReference type="OrthoDB" id="1436858at2"/>
<dbReference type="EMBL" id="BKCF01000005">
    <property type="protein sequence ID" value="GEQ87144.1"/>
    <property type="molecule type" value="Genomic_DNA"/>
</dbReference>
<keyword evidence="2" id="KW-1185">Reference proteome</keyword>
<reference evidence="1 2" key="1">
    <citation type="submission" date="2019-08" db="EMBL/GenBank/DDBJ databases">
        <title>Ulvibacter marinistellae sp. nov., isolated from a starfish, Patiria pectinifera.</title>
        <authorList>
            <person name="Kawano K."/>
            <person name="Ushijima N."/>
            <person name="Kihara M."/>
            <person name="Itoh H."/>
        </authorList>
    </citation>
    <scope>NUCLEOTIDE SEQUENCE [LARGE SCALE GENOMIC DNA]</scope>
    <source>
        <strain evidence="1 2">KK4</strain>
    </source>
</reference>
<name>A0A5J4G0S9_9FLAO</name>
<organism evidence="1 2">
    <name type="scientific">Patiriisocius marinistellae</name>
    <dbReference type="NCBI Taxonomy" id="2494560"/>
    <lineage>
        <taxon>Bacteria</taxon>
        <taxon>Pseudomonadati</taxon>
        <taxon>Bacteroidota</taxon>
        <taxon>Flavobacteriia</taxon>
        <taxon>Flavobacteriales</taxon>
        <taxon>Flavobacteriaceae</taxon>
        <taxon>Patiriisocius</taxon>
    </lineage>
</organism>